<dbReference type="AlphaFoldDB" id="A0A2B7WLJ1"/>
<evidence type="ECO:0000313" key="1">
    <source>
        <dbReference type="EMBL" id="PGG97524.1"/>
    </source>
</evidence>
<dbReference type="OrthoDB" id="4179498at2759"/>
<dbReference type="EMBL" id="PDNA01000319">
    <property type="protein sequence ID" value="PGG97524.1"/>
    <property type="molecule type" value="Genomic_DNA"/>
</dbReference>
<dbReference type="Proteomes" id="UP000224634">
    <property type="component" value="Unassembled WGS sequence"/>
</dbReference>
<dbReference type="SUPFAM" id="SSF81383">
    <property type="entry name" value="F-box domain"/>
    <property type="match status" value="1"/>
</dbReference>
<keyword evidence="2" id="KW-1185">Reference proteome</keyword>
<sequence length="112" mass="12694">MSDYPSKLPKDLKLEVAHHLDTKALSCLVLVSAVFHAVFESCLYKTVDITSKYPHSHVLTLFETNRKYPYIGEYIKTLKINHLREESGKTQELIQVGKQEAHLSAGAILEQP</sequence>
<evidence type="ECO:0000313" key="2">
    <source>
        <dbReference type="Proteomes" id="UP000224634"/>
    </source>
</evidence>
<gene>
    <name evidence="1" type="ORF">AJ80_09693</name>
</gene>
<name>A0A2B7WLJ1_POLH7</name>
<protein>
    <recommendedName>
        <fullName evidence="3">F-box domain-containing protein</fullName>
    </recommendedName>
</protein>
<evidence type="ECO:0008006" key="3">
    <source>
        <dbReference type="Google" id="ProtNLM"/>
    </source>
</evidence>
<comment type="caution">
    <text evidence="1">The sequence shown here is derived from an EMBL/GenBank/DDBJ whole genome shotgun (WGS) entry which is preliminary data.</text>
</comment>
<organism evidence="1 2">
    <name type="scientific">Polytolypa hystricis (strain UAMH7299)</name>
    <dbReference type="NCBI Taxonomy" id="1447883"/>
    <lineage>
        <taxon>Eukaryota</taxon>
        <taxon>Fungi</taxon>
        <taxon>Dikarya</taxon>
        <taxon>Ascomycota</taxon>
        <taxon>Pezizomycotina</taxon>
        <taxon>Eurotiomycetes</taxon>
        <taxon>Eurotiomycetidae</taxon>
        <taxon>Onygenales</taxon>
        <taxon>Onygenales incertae sedis</taxon>
        <taxon>Polytolypa</taxon>
    </lineage>
</organism>
<reference evidence="1 2" key="1">
    <citation type="submission" date="2017-10" db="EMBL/GenBank/DDBJ databases">
        <title>Comparative genomics in systemic dimorphic fungi from Ajellomycetaceae.</title>
        <authorList>
            <person name="Munoz J.F."/>
            <person name="Mcewen J.G."/>
            <person name="Clay O.K."/>
            <person name="Cuomo C.A."/>
        </authorList>
    </citation>
    <scope>NUCLEOTIDE SEQUENCE [LARGE SCALE GENOMIC DNA]</scope>
    <source>
        <strain evidence="1 2">UAMH7299</strain>
    </source>
</reference>
<dbReference type="InterPro" id="IPR036047">
    <property type="entry name" value="F-box-like_dom_sf"/>
</dbReference>
<proteinExistence type="predicted"/>
<accession>A0A2B7WLJ1</accession>